<accession>A0A4Y2UT45</accession>
<keyword evidence="2" id="KW-1185">Reference proteome</keyword>
<sequence>MCITSYNEYEKGADLFHNHTAAYFTSIQRREWYWLSFINAFETITVASWKLNQLFSDDSLSLLDFRRQITVAYSGIPILWNPSWRKLDVQQANQDLIKLKNEHVIVKNPENRQRRWELKPYSAKPTTICQKM</sequence>
<reference evidence="1 2" key="1">
    <citation type="journal article" date="2019" name="Sci. Rep.">
        <title>Orb-weaving spider Araneus ventricosus genome elucidates the spidroin gene catalogue.</title>
        <authorList>
            <person name="Kono N."/>
            <person name="Nakamura H."/>
            <person name="Ohtoshi R."/>
            <person name="Moran D.A.P."/>
            <person name="Shinohara A."/>
            <person name="Yoshida Y."/>
            <person name="Fujiwara M."/>
            <person name="Mori M."/>
            <person name="Tomita M."/>
            <person name="Arakawa K."/>
        </authorList>
    </citation>
    <scope>NUCLEOTIDE SEQUENCE [LARGE SCALE GENOMIC DNA]</scope>
</reference>
<proteinExistence type="predicted"/>
<evidence type="ECO:0008006" key="3">
    <source>
        <dbReference type="Google" id="ProtNLM"/>
    </source>
</evidence>
<name>A0A4Y2UT45_ARAVE</name>
<protein>
    <recommendedName>
        <fullName evidence="3">PiggyBac transposable element-derived protein domain-containing protein</fullName>
    </recommendedName>
</protein>
<evidence type="ECO:0000313" key="2">
    <source>
        <dbReference type="Proteomes" id="UP000499080"/>
    </source>
</evidence>
<dbReference type="Proteomes" id="UP000499080">
    <property type="component" value="Unassembled WGS sequence"/>
</dbReference>
<evidence type="ECO:0000313" key="1">
    <source>
        <dbReference type="EMBL" id="GBO15371.1"/>
    </source>
</evidence>
<dbReference type="AlphaFoldDB" id="A0A4Y2UT45"/>
<dbReference type="EMBL" id="BGPR01039418">
    <property type="protein sequence ID" value="GBO15371.1"/>
    <property type="molecule type" value="Genomic_DNA"/>
</dbReference>
<organism evidence="1 2">
    <name type="scientific">Araneus ventricosus</name>
    <name type="common">Orbweaver spider</name>
    <name type="synonym">Epeira ventricosa</name>
    <dbReference type="NCBI Taxonomy" id="182803"/>
    <lineage>
        <taxon>Eukaryota</taxon>
        <taxon>Metazoa</taxon>
        <taxon>Ecdysozoa</taxon>
        <taxon>Arthropoda</taxon>
        <taxon>Chelicerata</taxon>
        <taxon>Arachnida</taxon>
        <taxon>Araneae</taxon>
        <taxon>Araneomorphae</taxon>
        <taxon>Entelegynae</taxon>
        <taxon>Araneoidea</taxon>
        <taxon>Araneidae</taxon>
        <taxon>Araneus</taxon>
    </lineage>
</organism>
<comment type="caution">
    <text evidence="1">The sequence shown here is derived from an EMBL/GenBank/DDBJ whole genome shotgun (WGS) entry which is preliminary data.</text>
</comment>
<dbReference type="OrthoDB" id="6434956at2759"/>
<gene>
    <name evidence="1" type="ORF">AVEN_145845_1</name>
</gene>